<evidence type="ECO:0000256" key="1">
    <source>
        <dbReference type="ARBA" id="ARBA00008007"/>
    </source>
</evidence>
<dbReference type="SUPFAM" id="SSF53271">
    <property type="entry name" value="PRTase-like"/>
    <property type="match status" value="1"/>
</dbReference>
<dbReference type="Gene3D" id="3.40.50.2020">
    <property type="match status" value="1"/>
</dbReference>
<dbReference type="EMBL" id="LBTX01000010">
    <property type="protein sequence ID" value="KKQ49881.1"/>
    <property type="molecule type" value="Genomic_DNA"/>
</dbReference>
<reference evidence="2 3" key="1">
    <citation type="journal article" date="2015" name="Nature">
        <title>rRNA introns, odd ribosomes, and small enigmatic genomes across a large radiation of phyla.</title>
        <authorList>
            <person name="Brown C.T."/>
            <person name="Hug L.A."/>
            <person name="Thomas B.C."/>
            <person name="Sharon I."/>
            <person name="Castelle C.J."/>
            <person name="Singh A."/>
            <person name="Wilkins M.J."/>
            <person name="Williams K.H."/>
            <person name="Banfield J.F."/>
        </authorList>
    </citation>
    <scope>NUCLEOTIDE SEQUENCE [LARGE SCALE GENOMIC DNA]</scope>
</reference>
<dbReference type="InterPro" id="IPR000836">
    <property type="entry name" value="PRTase_dom"/>
</dbReference>
<organism evidence="2 3">
    <name type="scientific">Candidatus Shapirobacteria bacterium GW2011_GWE1_38_10</name>
    <dbReference type="NCBI Taxonomy" id="1618488"/>
    <lineage>
        <taxon>Bacteria</taxon>
        <taxon>Candidatus Shapironibacteriota</taxon>
    </lineage>
</organism>
<proteinExistence type="inferred from homology"/>
<comment type="caution">
    <text evidence="2">The sequence shown here is derived from an EMBL/GenBank/DDBJ whole genome shotgun (WGS) entry which is preliminary data.</text>
</comment>
<dbReference type="Proteomes" id="UP000034231">
    <property type="component" value="Unassembled WGS sequence"/>
</dbReference>
<comment type="similarity">
    <text evidence="1">Belongs to the ComF/GntX family.</text>
</comment>
<name>A0A0G0LB32_9BACT</name>
<dbReference type="InterPro" id="IPR029057">
    <property type="entry name" value="PRTase-like"/>
</dbReference>
<gene>
    <name evidence="2" type="ORF">US68_C0010G0014</name>
</gene>
<dbReference type="PANTHER" id="PTHR47505:SF1">
    <property type="entry name" value="DNA UTILIZATION PROTEIN YHGH"/>
    <property type="match status" value="1"/>
</dbReference>
<evidence type="ECO:0000313" key="2">
    <source>
        <dbReference type="EMBL" id="KKQ49881.1"/>
    </source>
</evidence>
<sequence length="184" mass="20983">MKSGLLSHKKLFEGIISTYKYDGLMKEIVEKVKYGFVSDAVEELAKLMGNKLKISYPNVVKYWQKENFCLIPVPLYWQRKNWRGFNQSEILAKGLAEFLNLKCVNNALTRNIKTKNQVSVKNRQLRQKNIDNAFRVGDIKTIPKKVILIDDVVTSGATMNEAGRILRDSGTDLLWGLSLCGVQK</sequence>
<dbReference type="CDD" id="cd06223">
    <property type="entry name" value="PRTases_typeI"/>
    <property type="match status" value="1"/>
</dbReference>
<dbReference type="AlphaFoldDB" id="A0A0G0LB32"/>
<dbReference type="PANTHER" id="PTHR47505">
    <property type="entry name" value="DNA UTILIZATION PROTEIN YHGH"/>
    <property type="match status" value="1"/>
</dbReference>
<evidence type="ECO:0000313" key="3">
    <source>
        <dbReference type="Proteomes" id="UP000034231"/>
    </source>
</evidence>
<dbReference type="InterPro" id="IPR051910">
    <property type="entry name" value="ComF/GntX_DNA_util-trans"/>
</dbReference>
<accession>A0A0G0LB32</accession>
<protein>
    <submittedName>
        <fullName evidence="2">ComF family protein</fullName>
    </submittedName>
</protein>